<dbReference type="AlphaFoldDB" id="A0A518H0H2"/>
<proteinExistence type="predicted"/>
<accession>A0A518H0H2</accession>
<protein>
    <recommendedName>
        <fullName evidence="3">Sulfatase</fullName>
    </recommendedName>
</protein>
<dbReference type="SUPFAM" id="SSF53649">
    <property type="entry name" value="Alkaline phosphatase-like"/>
    <property type="match status" value="1"/>
</dbReference>
<dbReference type="RefSeq" id="WP_145269159.1">
    <property type="nucleotide sequence ID" value="NZ_CP036426.1"/>
</dbReference>
<evidence type="ECO:0008006" key="3">
    <source>
        <dbReference type="Google" id="ProtNLM"/>
    </source>
</evidence>
<dbReference type="InterPro" id="IPR010869">
    <property type="entry name" value="DUF1501"/>
</dbReference>
<dbReference type="PANTHER" id="PTHR43737:SF1">
    <property type="entry name" value="DUF1501 DOMAIN-CONTAINING PROTEIN"/>
    <property type="match status" value="1"/>
</dbReference>
<evidence type="ECO:0000313" key="2">
    <source>
        <dbReference type="Proteomes" id="UP000317835"/>
    </source>
</evidence>
<dbReference type="OrthoDB" id="127333at2"/>
<dbReference type="EMBL" id="CP036426">
    <property type="protein sequence ID" value="QDV34337.1"/>
    <property type="molecule type" value="Genomic_DNA"/>
</dbReference>
<evidence type="ECO:0000313" key="1">
    <source>
        <dbReference type="EMBL" id="QDV34337.1"/>
    </source>
</evidence>
<dbReference type="KEGG" id="tpla:ElP_22220"/>
<dbReference type="Proteomes" id="UP000317835">
    <property type="component" value="Chromosome"/>
</dbReference>
<reference evidence="1 2" key="1">
    <citation type="submission" date="2019-02" db="EMBL/GenBank/DDBJ databases">
        <title>Deep-cultivation of Planctomycetes and their phenomic and genomic characterization uncovers novel biology.</title>
        <authorList>
            <person name="Wiegand S."/>
            <person name="Jogler M."/>
            <person name="Boedeker C."/>
            <person name="Pinto D."/>
            <person name="Vollmers J."/>
            <person name="Rivas-Marin E."/>
            <person name="Kohn T."/>
            <person name="Peeters S.H."/>
            <person name="Heuer A."/>
            <person name="Rast P."/>
            <person name="Oberbeckmann S."/>
            <person name="Bunk B."/>
            <person name="Jeske O."/>
            <person name="Meyerdierks A."/>
            <person name="Storesund J.E."/>
            <person name="Kallscheuer N."/>
            <person name="Luecker S."/>
            <person name="Lage O.M."/>
            <person name="Pohl T."/>
            <person name="Merkel B.J."/>
            <person name="Hornburger P."/>
            <person name="Mueller R.-W."/>
            <person name="Bruemmer F."/>
            <person name="Labrenz M."/>
            <person name="Spormann A.M."/>
            <person name="Op den Camp H."/>
            <person name="Overmann J."/>
            <person name="Amann R."/>
            <person name="Jetten M.S.M."/>
            <person name="Mascher T."/>
            <person name="Medema M.H."/>
            <person name="Devos D.P."/>
            <person name="Kaster A.-K."/>
            <person name="Ovreas L."/>
            <person name="Rohde M."/>
            <person name="Galperin M.Y."/>
            <person name="Jogler C."/>
        </authorList>
    </citation>
    <scope>NUCLEOTIDE SEQUENCE [LARGE SCALE GENOMIC DNA]</scope>
    <source>
        <strain evidence="1 2">ElP</strain>
    </source>
</reference>
<gene>
    <name evidence="1" type="ORF">ElP_22220</name>
</gene>
<sequence length="466" mass="50671">MQFGHRHPFGVVRREFLQVGFSGFVGLGLPGLLAARSRAGEAGPGAGGPGPRRAKGVILVFQTGGPSHHETFDPKPEAPAEIRGEYGTIGTSVPGVRFAEHIPMLAGRADRLAVVRTMSHKHNNHLNATHWVMTGQEQPGAFFDKVASRTDYPCYASAMSYLRPREDGLPGGVMLPTYLMEGPLTWPGQHAGFLGPKFDPWQLTQDPNREDFEVENLALPEGFSVERLGGRRALAEAIASQGEAWQARAQSESFSKQRQQAYSMLSSGEVGRAFDLDEEPEHLRDRYGRHMFGQSLLLSRRLIEAGIPIVQVNLGRVQTWDSHADIFRRLREDLLPPTDRGVSALIDDLEARGLLDETLVVLAGEFGRTPKLSTLPGQTIVGRDHWPQVFSAAFAGAGVRGGQVIGRSDKSGAYPATRAFSPADLAATIYRALGIDGQAEVVDMLGRPIRLVTGSPIEELYTGEAV</sequence>
<dbReference type="Pfam" id="PF07394">
    <property type="entry name" value="DUF1501"/>
    <property type="match status" value="1"/>
</dbReference>
<name>A0A518H0H2_9BACT</name>
<organism evidence="1 2">
    <name type="scientific">Tautonia plasticadhaerens</name>
    <dbReference type="NCBI Taxonomy" id="2527974"/>
    <lineage>
        <taxon>Bacteria</taxon>
        <taxon>Pseudomonadati</taxon>
        <taxon>Planctomycetota</taxon>
        <taxon>Planctomycetia</taxon>
        <taxon>Isosphaerales</taxon>
        <taxon>Isosphaeraceae</taxon>
        <taxon>Tautonia</taxon>
    </lineage>
</organism>
<dbReference type="PANTHER" id="PTHR43737">
    <property type="entry name" value="BLL7424 PROTEIN"/>
    <property type="match status" value="1"/>
</dbReference>
<dbReference type="InterPro" id="IPR017850">
    <property type="entry name" value="Alkaline_phosphatase_core_sf"/>
</dbReference>
<keyword evidence="2" id="KW-1185">Reference proteome</keyword>